<dbReference type="InterPro" id="IPR014044">
    <property type="entry name" value="CAP_dom"/>
</dbReference>
<name>W6YTY0_COCMI</name>
<feature type="signal peptide" evidence="1">
    <location>
        <begin position="1"/>
        <end position="17"/>
    </location>
</feature>
<dbReference type="HOGENOM" id="CLU_921289_0_0_1"/>
<dbReference type="Pfam" id="PF00188">
    <property type="entry name" value="CAP"/>
    <property type="match status" value="1"/>
</dbReference>
<evidence type="ECO:0000313" key="4">
    <source>
        <dbReference type="Proteomes" id="UP000054032"/>
    </source>
</evidence>
<keyword evidence="4" id="KW-1185">Reference proteome</keyword>
<dbReference type="eggNOG" id="ENOG502S9B6">
    <property type="taxonomic scope" value="Eukaryota"/>
</dbReference>
<dbReference type="CDD" id="cd05379">
    <property type="entry name" value="CAP_bacterial"/>
    <property type="match status" value="1"/>
</dbReference>
<dbReference type="Proteomes" id="UP000054032">
    <property type="component" value="Unassembled WGS sequence"/>
</dbReference>
<proteinExistence type="predicted"/>
<keyword evidence="1" id="KW-0732">Signal</keyword>
<dbReference type="RefSeq" id="XP_007692507.1">
    <property type="nucleotide sequence ID" value="XM_007694317.1"/>
</dbReference>
<dbReference type="InterPro" id="IPR035940">
    <property type="entry name" value="CAP_sf"/>
</dbReference>
<dbReference type="KEGG" id="bor:COCMIDRAFT_9246"/>
<dbReference type="EMBL" id="KI964127">
    <property type="protein sequence ID" value="EUC40988.1"/>
    <property type="molecule type" value="Genomic_DNA"/>
</dbReference>
<sequence>MFNLSTIVLMAFAACHAFGNYIAYLSPGCDGPEHSLESYRGCVSVTDTRLAVTTVATTTEHHRLEDIAIFVYTGTSCDGSYAQLEVGICYEMEGFHSVKVVYLPDKKPDGLGNSPAIADAPYMTYQGSPFANARRYRQSQLNPQKPMHKEIDHLVENSKQGEHRISDCQDDVVLSSIQDEVVHLVNNHRVANGCSRLATVSHLANAAQGHSNDMASRGYFSHTTPEGVPFTNRILNAGYKFRSAAENIAKGQTSAADVVEAWMKSPGHRANILDCALQHTGVGAATGSDGSWYWTQDFASPA</sequence>
<gene>
    <name evidence="3" type="ORF">COCMIDRAFT_9246</name>
</gene>
<organism evidence="3 4">
    <name type="scientific">Bipolaris oryzae ATCC 44560</name>
    <dbReference type="NCBI Taxonomy" id="930090"/>
    <lineage>
        <taxon>Eukaryota</taxon>
        <taxon>Fungi</taxon>
        <taxon>Dikarya</taxon>
        <taxon>Ascomycota</taxon>
        <taxon>Pezizomycotina</taxon>
        <taxon>Dothideomycetes</taxon>
        <taxon>Pleosporomycetidae</taxon>
        <taxon>Pleosporales</taxon>
        <taxon>Pleosporineae</taxon>
        <taxon>Pleosporaceae</taxon>
        <taxon>Bipolaris</taxon>
    </lineage>
</organism>
<evidence type="ECO:0000256" key="1">
    <source>
        <dbReference type="SAM" id="SignalP"/>
    </source>
</evidence>
<reference evidence="3 4" key="1">
    <citation type="journal article" date="2013" name="PLoS Genet.">
        <title>Comparative genome structure, secondary metabolite, and effector coding capacity across Cochliobolus pathogens.</title>
        <authorList>
            <person name="Condon B.J."/>
            <person name="Leng Y."/>
            <person name="Wu D."/>
            <person name="Bushley K.E."/>
            <person name="Ohm R.A."/>
            <person name="Otillar R."/>
            <person name="Martin J."/>
            <person name="Schackwitz W."/>
            <person name="Grimwood J."/>
            <person name="MohdZainudin N."/>
            <person name="Xue C."/>
            <person name="Wang R."/>
            <person name="Manning V.A."/>
            <person name="Dhillon B."/>
            <person name="Tu Z.J."/>
            <person name="Steffenson B.J."/>
            <person name="Salamov A."/>
            <person name="Sun H."/>
            <person name="Lowry S."/>
            <person name="LaButti K."/>
            <person name="Han J."/>
            <person name="Copeland A."/>
            <person name="Lindquist E."/>
            <person name="Barry K."/>
            <person name="Schmutz J."/>
            <person name="Baker S.E."/>
            <person name="Ciuffetti L.M."/>
            <person name="Grigoriev I.V."/>
            <person name="Zhong S."/>
            <person name="Turgeon B.G."/>
        </authorList>
    </citation>
    <scope>NUCLEOTIDE SEQUENCE [LARGE SCALE GENOMIC DNA]</scope>
    <source>
        <strain evidence="3 4">ATCC 44560</strain>
    </source>
</reference>
<dbReference type="OrthoDB" id="5427753at2759"/>
<evidence type="ECO:0000259" key="2">
    <source>
        <dbReference type="Pfam" id="PF00188"/>
    </source>
</evidence>
<feature type="domain" description="SCP" evidence="2">
    <location>
        <begin position="183"/>
        <end position="298"/>
    </location>
</feature>
<dbReference type="AlphaFoldDB" id="W6YTY0"/>
<accession>W6YTY0</accession>
<evidence type="ECO:0000313" key="3">
    <source>
        <dbReference type="EMBL" id="EUC40988.1"/>
    </source>
</evidence>
<dbReference type="Gene3D" id="3.40.33.10">
    <property type="entry name" value="CAP"/>
    <property type="match status" value="1"/>
</dbReference>
<dbReference type="SUPFAM" id="SSF55797">
    <property type="entry name" value="PR-1-like"/>
    <property type="match status" value="1"/>
</dbReference>
<dbReference type="GeneID" id="19128082"/>
<dbReference type="PANTHER" id="PTHR31157">
    <property type="entry name" value="SCP DOMAIN-CONTAINING PROTEIN"/>
    <property type="match status" value="1"/>
</dbReference>
<dbReference type="PANTHER" id="PTHR31157:SF1">
    <property type="entry name" value="SCP DOMAIN-CONTAINING PROTEIN"/>
    <property type="match status" value="1"/>
</dbReference>
<protein>
    <recommendedName>
        <fullName evidence="2">SCP domain-containing protein</fullName>
    </recommendedName>
</protein>
<feature type="chain" id="PRO_5004889413" description="SCP domain-containing protein" evidence="1">
    <location>
        <begin position="18"/>
        <end position="302"/>
    </location>
</feature>